<dbReference type="Proteomes" id="UP000275401">
    <property type="component" value="Unassembled WGS sequence"/>
</dbReference>
<dbReference type="EMBL" id="RIBZ01000598">
    <property type="protein sequence ID" value="RNG08208.1"/>
    <property type="molecule type" value="Genomic_DNA"/>
</dbReference>
<accession>A0A3M8US54</accession>
<feature type="region of interest" description="Disordered" evidence="1">
    <location>
        <begin position="279"/>
        <end position="303"/>
    </location>
</feature>
<dbReference type="AlphaFoldDB" id="A0A3M8US54"/>
<reference evidence="2 3" key="1">
    <citation type="submission" date="2018-11" db="EMBL/GenBank/DDBJ databases">
        <title>The Potential of Streptomyces as Biocontrol Agents against the Tomato grey mould, Botrytis cinerea (Gray mold) Frontiers in Microbiology.</title>
        <authorList>
            <person name="Li D."/>
        </authorList>
    </citation>
    <scope>NUCLEOTIDE SEQUENCE [LARGE SCALE GENOMIC DNA]</scope>
    <source>
        <strain evidence="2 3">NEAU-LD23</strain>
    </source>
</reference>
<proteinExistence type="predicted"/>
<evidence type="ECO:0000313" key="2">
    <source>
        <dbReference type="EMBL" id="RNG08208.1"/>
    </source>
</evidence>
<organism evidence="2 3">
    <name type="scientific">Streptomyces botrytidirepellens</name>
    <dbReference type="NCBI Taxonomy" id="2486417"/>
    <lineage>
        <taxon>Bacteria</taxon>
        <taxon>Bacillati</taxon>
        <taxon>Actinomycetota</taxon>
        <taxon>Actinomycetes</taxon>
        <taxon>Kitasatosporales</taxon>
        <taxon>Streptomycetaceae</taxon>
        <taxon>Streptomyces</taxon>
    </lineage>
</organism>
<keyword evidence="3" id="KW-1185">Reference proteome</keyword>
<protein>
    <submittedName>
        <fullName evidence="2">Uncharacterized protein</fullName>
    </submittedName>
</protein>
<gene>
    <name evidence="2" type="ORF">EEJ42_33445</name>
</gene>
<dbReference type="RefSeq" id="WP_123105781.1">
    <property type="nucleotide sequence ID" value="NZ_RIBZ01000598.1"/>
</dbReference>
<evidence type="ECO:0000256" key="1">
    <source>
        <dbReference type="SAM" id="MobiDB-lite"/>
    </source>
</evidence>
<comment type="caution">
    <text evidence="2">The sequence shown here is derived from an EMBL/GenBank/DDBJ whole genome shotgun (WGS) entry which is preliminary data.</text>
</comment>
<evidence type="ECO:0000313" key="3">
    <source>
        <dbReference type="Proteomes" id="UP000275401"/>
    </source>
</evidence>
<name>A0A3M8US54_9ACTN</name>
<sequence length="303" mass="33713">MSSFSDEQDHAPGIFTTTRVSNVMYAHLRGRGGLGGHYCADLSTIRPGERVALHDARLCRTVIGIVDQAEHDTNAVTFRFASDRFRVLHGTEPVMAHWRTYRWHSPATAPYVHAIVHTTDSASAPYTDRYAPVPGRSIAHVDVTGHGGPDDAWHYGTPYRSDLGRLAPWCLHCGHPMATGEPETPPAPCRSGYGHHPVRIWTPYSWACATPSQNITLTNDYRAHDGQPPIDPFNTDDINQAITYYLTDTIEWYDSAMFGIEYVLEESAYLQQTADVEDTTACHPPADPDPWHPGNAYSDEPPF</sequence>